<proteinExistence type="predicted"/>
<reference evidence="1" key="1">
    <citation type="submission" date="2023-03" db="EMBL/GenBank/DDBJ databases">
        <title>Massive genome expansion in bonnet fungi (Mycena s.s.) driven by repeated elements and novel gene families across ecological guilds.</title>
        <authorList>
            <consortium name="Lawrence Berkeley National Laboratory"/>
            <person name="Harder C.B."/>
            <person name="Miyauchi S."/>
            <person name="Viragh M."/>
            <person name="Kuo A."/>
            <person name="Thoen E."/>
            <person name="Andreopoulos B."/>
            <person name="Lu D."/>
            <person name="Skrede I."/>
            <person name="Drula E."/>
            <person name="Henrissat B."/>
            <person name="Morin E."/>
            <person name="Kohler A."/>
            <person name="Barry K."/>
            <person name="LaButti K."/>
            <person name="Morin E."/>
            <person name="Salamov A."/>
            <person name="Lipzen A."/>
            <person name="Mereny Z."/>
            <person name="Hegedus B."/>
            <person name="Baldrian P."/>
            <person name="Stursova M."/>
            <person name="Weitz H."/>
            <person name="Taylor A."/>
            <person name="Grigoriev I.V."/>
            <person name="Nagy L.G."/>
            <person name="Martin F."/>
            <person name="Kauserud H."/>
        </authorList>
    </citation>
    <scope>NUCLEOTIDE SEQUENCE</scope>
    <source>
        <strain evidence="1">CBHHK002</strain>
    </source>
</reference>
<comment type="caution">
    <text evidence="1">The sequence shown here is derived from an EMBL/GenBank/DDBJ whole genome shotgun (WGS) entry which is preliminary data.</text>
</comment>
<dbReference type="EMBL" id="JARIHO010000173">
    <property type="protein sequence ID" value="KAJ7300383.1"/>
    <property type="molecule type" value="Genomic_DNA"/>
</dbReference>
<evidence type="ECO:0000313" key="1">
    <source>
        <dbReference type="EMBL" id="KAJ7300383.1"/>
    </source>
</evidence>
<evidence type="ECO:0000313" key="2">
    <source>
        <dbReference type="Proteomes" id="UP001218218"/>
    </source>
</evidence>
<name>A0AAD7E730_9AGAR</name>
<protein>
    <submittedName>
        <fullName evidence="1">Uncharacterized protein</fullName>
    </submittedName>
</protein>
<dbReference type="Proteomes" id="UP001218218">
    <property type="component" value="Unassembled WGS sequence"/>
</dbReference>
<sequence>MSRIFHQGSLHRLGGCIPQLKHPFWVLLNTSESCHARVYPLFPPRAMGNETHANEDFNSESPGPASYGVFSGSHHFTVAGGTFTNTTMTNNYHTTPTVPSSNCLQHGLFTTCSVKYTWTSTLTLWVIVMNDVVFEGYIPPKSPAESHVPNTSQEWRRDVVQYMAVRHPNIVQLCATASYGNIYATIFHDGAIPNFSEGDTDELNLDLIPLRQFLELHRQSHLAAAYVYVCTNVEFQVVWDYFASTFQYDVDDDECTFFQKKCHLPFLQFAGHYSGYPSRLKCEGCEQVKTDIPAHLMRSNLDDPPSNQPKLAIANFSAMEIIFSRKF</sequence>
<accession>A0AAD7E730</accession>
<keyword evidence="2" id="KW-1185">Reference proteome</keyword>
<organism evidence="1 2">
    <name type="scientific">Mycena albidolilacea</name>
    <dbReference type="NCBI Taxonomy" id="1033008"/>
    <lineage>
        <taxon>Eukaryota</taxon>
        <taxon>Fungi</taxon>
        <taxon>Dikarya</taxon>
        <taxon>Basidiomycota</taxon>
        <taxon>Agaricomycotina</taxon>
        <taxon>Agaricomycetes</taxon>
        <taxon>Agaricomycetidae</taxon>
        <taxon>Agaricales</taxon>
        <taxon>Marasmiineae</taxon>
        <taxon>Mycenaceae</taxon>
        <taxon>Mycena</taxon>
    </lineage>
</organism>
<gene>
    <name evidence="1" type="ORF">DFH08DRAFT_828503</name>
</gene>
<dbReference type="AlphaFoldDB" id="A0AAD7E730"/>